<comment type="caution">
    <text evidence="2">The sequence shown here is derived from an EMBL/GenBank/DDBJ whole genome shotgun (WGS) entry which is preliminary data.</text>
</comment>
<name>A0A9P9JIG9_9HYPO</name>
<sequence>MLDTQFIVVTHSWPLLYGDGVGGGDSPVLQHPKGDPIEVKAQFDATEEKSLISVRLAKFLLDGQGGGSPTKMKYMAIRWRRRATNDTLETTHLKVVSDTDRDIILFNVSFASHLKKQGDLAVITTMVDGVVTTREFGSAREYGQQRRSPTTMLTYIHKYSDTNAHQSQNSNITLKASRNPLPLSPAQLSQVQAGAASHGIHFMNWETIEALAPLLPRLPAEPSSTPLQGNVSETRADGNTAPTSETFICESDIQVPDYDQQGSAFQAASPAPLREELALLNSSYIPGSPSFPPISSNRAESGHGDRTHFAKEPSHMPSPEEPLPNEEDHDMDICEEVFEQSQEGEFESHPAHREWEWDVVRERWRRRGGSAASDWFPLSFA</sequence>
<accession>A0A9P9JIG9</accession>
<feature type="region of interest" description="Disordered" evidence="1">
    <location>
        <begin position="290"/>
        <end position="327"/>
    </location>
</feature>
<dbReference type="OrthoDB" id="5041041at2759"/>
<protein>
    <submittedName>
        <fullName evidence="2">Uncharacterized protein</fullName>
    </submittedName>
</protein>
<evidence type="ECO:0000256" key="1">
    <source>
        <dbReference type="SAM" id="MobiDB-lite"/>
    </source>
</evidence>
<dbReference type="Proteomes" id="UP000738349">
    <property type="component" value="Unassembled WGS sequence"/>
</dbReference>
<keyword evidence="3" id="KW-1185">Reference proteome</keyword>
<dbReference type="AlphaFoldDB" id="A0A9P9JIG9"/>
<organism evidence="2 3">
    <name type="scientific">Dactylonectria macrodidyma</name>
    <dbReference type="NCBI Taxonomy" id="307937"/>
    <lineage>
        <taxon>Eukaryota</taxon>
        <taxon>Fungi</taxon>
        <taxon>Dikarya</taxon>
        <taxon>Ascomycota</taxon>
        <taxon>Pezizomycotina</taxon>
        <taxon>Sordariomycetes</taxon>
        <taxon>Hypocreomycetidae</taxon>
        <taxon>Hypocreales</taxon>
        <taxon>Nectriaceae</taxon>
        <taxon>Dactylonectria</taxon>
    </lineage>
</organism>
<evidence type="ECO:0000313" key="2">
    <source>
        <dbReference type="EMBL" id="KAH7175902.1"/>
    </source>
</evidence>
<reference evidence="2" key="1">
    <citation type="journal article" date="2021" name="Nat. Commun.">
        <title>Genetic determinants of endophytism in the Arabidopsis root mycobiome.</title>
        <authorList>
            <person name="Mesny F."/>
            <person name="Miyauchi S."/>
            <person name="Thiergart T."/>
            <person name="Pickel B."/>
            <person name="Atanasova L."/>
            <person name="Karlsson M."/>
            <person name="Huettel B."/>
            <person name="Barry K.W."/>
            <person name="Haridas S."/>
            <person name="Chen C."/>
            <person name="Bauer D."/>
            <person name="Andreopoulos W."/>
            <person name="Pangilinan J."/>
            <person name="LaButti K."/>
            <person name="Riley R."/>
            <person name="Lipzen A."/>
            <person name="Clum A."/>
            <person name="Drula E."/>
            <person name="Henrissat B."/>
            <person name="Kohler A."/>
            <person name="Grigoriev I.V."/>
            <person name="Martin F.M."/>
            <person name="Hacquard S."/>
        </authorList>
    </citation>
    <scope>NUCLEOTIDE SEQUENCE</scope>
    <source>
        <strain evidence="2">MPI-CAGE-AT-0147</strain>
    </source>
</reference>
<feature type="compositionally biased region" description="Basic and acidic residues" evidence="1">
    <location>
        <begin position="300"/>
        <end position="314"/>
    </location>
</feature>
<feature type="region of interest" description="Disordered" evidence="1">
    <location>
        <begin position="222"/>
        <end position="243"/>
    </location>
</feature>
<feature type="compositionally biased region" description="Polar residues" evidence="1">
    <location>
        <begin position="223"/>
        <end position="233"/>
    </location>
</feature>
<dbReference type="EMBL" id="JAGMUV010000001">
    <property type="protein sequence ID" value="KAH7175902.1"/>
    <property type="molecule type" value="Genomic_DNA"/>
</dbReference>
<proteinExistence type="predicted"/>
<gene>
    <name evidence="2" type="ORF">EDB81DRAFT_939993</name>
</gene>
<evidence type="ECO:0000313" key="3">
    <source>
        <dbReference type="Proteomes" id="UP000738349"/>
    </source>
</evidence>